<sequence>MKNNCQFKIPSILLTLLSFSVLSKTHVVTVRDNSFNPATVVIEAGDTVRWVNAGPGAHNVYSMGRFRCANGCDANAGDGSPSSDLWVAEVTFRIPETVPYECQPHVQFGMVGTVVVQNPSSTTTHQITANPDNTFTPDHLHIMAGDVVYINNQGGEHNFQADDDSIICADGCEGDGQSVDSDPTGFQWELYRRFDTPRLIRYHCANPNHSAQTGVLKVISDVLFSHGFD</sequence>
<dbReference type="Pfam" id="PF00127">
    <property type="entry name" value="Copper-bind"/>
    <property type="match status" value="1"/>
</dbReference>
<name>A0A4R6XLW3_9GAMM</name>
<dbReference type="GO" id="GO:0005507">
    <property type="term" value="F:copper ion binding"/>
    <property type="evidence" value="ECO:0007669"/>
    <property type="project" value="InterPro"/>
</dbReference>
<reference evidence="5 6" key="1">
    <citation type="submission" date="2019-03" db="EMBL/GenBank/DDBJ databases">
        <title>Genomic Encyclopedia of Type Strains, Phase IV (KMG-IV): sequencing the most valuable type-strain genomes for metagenomic binning, comparative biology and taxonomic classification.</title>
        <authorList>
            <person name="Goeker M."/>
        </authorList>
    </citation>
    <scope>NUCLEOTIDE SEQUENCE [LARGE SCALE GENOMIC DNA]</scope>
    <source>
        <strain evidence="5 6">DSM 25488</strain>
    </source>
</reference>
<dbReference type="InterPro" id="IPR008972">
    <property type="entry name" value="Cupredoxin"/>
</dbReference>
<keyword evidence="1" id="KW-0479">Metal-binding</keyword>
<dbReference type="SUPFAM" id="SSF49503">
    <property type="entry name" value="Cupredoxins"/>
    <property type="match status" value="2"/>
</dbReference>
<keyword evidence="2" id="KW-0186">Copper</keyword>
<feature type="domain" description="Blue (type 1) copper" evidence="4">
    <location>
        <begin position="34"/>
        <end position="117"/>
    </location>
</feature>
<evidence type="ECO:0000259" key="4">
    <source>
        <dbReference type="Pfam" id="PF00127"/>
    </source>
</evidence>
<dbReference type="OrthoDB" id="9757546at2"/>
<evidence type="ECO:0000313" key="5">
    <source>
        <dbReference type="EMBL" id="TDR20632.1"/>
    </source>
</evidence>
<evidence type="ECO:0000256" key="3">
    <source>
        <dbReference type="SAM" id="SignalP"/>
    </source>
</evidence>
<feature type="chain" id="PRO_5020790308" evidence="3">
    <location>
        <begin position="24"/>
        <end position="229"/>
    </location>
</feature>
<comment type="caution">
    <text evidence="5">The sequence shown here is derived from an EMBL/GenBank/DDBJ whole genome shotgun (WGS) entry which is preliminary data.</text>
</comment>
<keyword evidence="3" id="KW-0732">Signal</keyword>
<gene>
    <name evidence="5" type="ORF">C8D91_1607</name>
</gene>
<organism evidence="5 6">
    <name type="scientific">Marinicella litoralis</name>
    <dbReference type="NCBI Taxonomy" id="644220"/>
    <lineage>
        <taxon>Bacteria</taxon>
        <taxon>Pseudomonadati</taxon>
        <taxon>Pseudomonadota</taxon>
        <taxon>Gammaproteobacteria</taxon>
        <taxon>Lysobacterales</taxon>
        <taxon>Marinicellaceae</taxon>
        <taxon>Marinicella</taxon>
    </lineage>
</organism>
<dbReference type="GO" id="GO:0009055">
    <property type="term" value="F:electron transfer activity"/>
    <property type="evidence" value="ECO:0007669"/>
    <property type="project" value="InterPro"/>
</dbReference>
<evidence type="ECO:0000313" key="6">
    <source>
        <dbReference type="Proteomes" id="UP000295724"/>
    </source>
</evidence>
<evidence type="ECO:0000256" key="2">
    <source>
        <dbReference type="ARBA" id="ARBA00023008"/>
    </source>
</evidence>
<evidence type="ECO:0000256" key="1">
    <source>
        <dbReference type="ARBA" id="ARBA00022723"/>
    </source>
</evidence>
<dbReference type="Gene3D" id="2.60.40.420">
    <property type="entry name" value="Cupredoxins - blue copper proteins"/>
    <property type="match status" value="2"/>
</dbReference>
<dbReference type="EMBL" id="SNZB01000003">
    <property type="protein sequence ID" value="TDR20632.1"/>
    <property type="molecule type" value="Genomic_DNA"/>
</dbReference>
<dbReference type="Proteomes" id="UP000295724">
    <property type="component" value="Unassembled WGS sequence"/>
</dbReference>
<proteinExistence type="predicted"/>
<dbReference type="InterPro" id="IPR000923">
    <property type="entry name" value="BlueCu_1"/>
</dbReference>
<feature type="signal peptide" evidence="3">
    <location>
        <begin position="1"/>
        <end position="23"/>
    </location>
</feature>
<protein>
    <submittedName>
        <fullName evidence="5">Plastocyanin</fullName>
    </submittedName>
</protein>
<dbReference type="AlphaFoldDB" id="A0A4R6XLW3"/>
<keyword evidence="6" id="KW-1185">Reference proteome</keyword>
<accession>A0A4R6XLW3</accession>